<dbReference type="EMBL" id="CP104311">
    <property type="protein sequence ID" value="WWF00776.1"/>
    <property type="molecule type" value="Genomic_DNA"/>
</dbReference>
<evidence type="ECO:0000313" key="4">
    <source>
        <dbReference type="Proteomes" id="UP001359308"/>
    </source>
</evidence>
<sequence length="53" mass="5612">MKTIVLAGMAMIFLFGLGTGLFLGAVLDINLVGRAERKAQARHPATDDINLGI</sequence>
<keyword evidence="4" id="KW-1185">Reference proteome</keyword>
<evidence type="ECO:0000256" key="1">
    <source>
        <dbReference type="SAM" id="Phobius"/>
    </source>
</evidence>
<evidence type="ECO:0000313" key="2">
    <source>
        <dbReference type="EMBL" id="WWF00776.1"/>
    </source>
</evidence>
<name>A0ABZ2F146_METCP</name>
<keyword evidence="1" id="KW-0472">Membrane</keyword>
<keyword evidence="1" id="KW-0812">Transmembrane</keyword>
<dbReference type="Proteomes" id="UP001359308">
    <property type="component" value="Chromosome"/>
</dbReference>
<evidence type="ECO:0000313" key="3">
    <source>
        <dbReference type="EMBL" id="WWF02888.1"/>
    </source>
</evidence>
<accession>A0ABZ2F146</accession>
<reference evidence="2 4" key="1">
    <citation type="submission" date="2022-09" db="EMBL/GenBank/DDBJ databases">
        <authorList>
            <person name="Giprobiosintez L."/>
        </authorList>
    </citation>
    <scope>NUCLEOTIDE SEQUENCE [LARGE SCALE GENOMIC DNA]</scope>
    <source>
        <strain evidence="2">VKPM-B-12549</strain>
        <strain evidence="4">VKPM-B-12549 (GBS-15)</strain>
    </source>
</reference>
<proteinExistence type="predicted"/>
<feature type="transmembrane region" description="Helical" evidence="1">
    <location>
        <begin position="6"/>
        <end position="32"/>
    </location>
</feature>
<dbReference type="EMBL" id="CP104311">
    <property type="protein sequence ID" value="WWF02888.1"/>
    <property type="molecule type" value="Genomic_DNA"/>
</dbReference>
<gene>
    <name evidence="3" type="ORF">N4J17_04535</name>
    <name evidence="2" type="ORF">N4J17_09800</name>
</gene>
<keyword evidence="1" id="KW-1133">Transmembrane helix</keyword>
<protein>
    <submittedName>
        <fullName evidence="2">Uncharacterized protein</fullName>
    </submittedName>
</protein>
<dbReference type="RefSeq" id="WP_198321684.1">
    <property type="nucleotide sequence ID" value="NZ_CP104311.1"/>
</dbReference>
<organism evidence="2 4">
    <name type="scientific">Methylococcus capsulatus</name>
    <dbReference type="NCBI Taxonomy" id="414"/>
    <lineage>
        <taxon>Bacteria</taxon>
        <taxon>Pseudomonadati</taxon>
        <taxon>Pseudomonadota</taxon>
        <taxon>Gammaproteobacteria</taxon>
        <taxon>Methylococcales</taxon>
        <taxon>Methylococcaceae</taxon>
        <taxon>Methylococcus</taxon>
    </lineage>
</organism>